<feature type="transmembrane region" description="Helical" evidence="5">
    <location>
        <begin position="112"/>
        <end position="138"/>
    </location>
</feature>
<dbReference type="Pfam" id="PF00528">
    <property type="entry name" value="BPD_transp_1"/>
    <property type="match status" value="1"/>
</dbReference>
<dbReference type="EMBL" id="LGFG01000053">
    <property type="protein sequence ID" value="KUK23095.1"/>
    <property type="molecule type" value="Genomic_DNA"/>
</dbReference>
<evidence type="ECO:0000256" key="5">
    <source>
        <dbReference type="RuleBase" id="RU363032"/>
    </source>
</evidence>
<keyword evidence="5" id="KW-0813">Transport</keyword>
<dbReference type="AlphaFoldDB" id="A0A117L2Q1"/>
<evidence type="ECO:0000256" key="3">
    <source>
        <dbReference type="ARBA" id="ARBA00022989"/>
    </source>
</evidence>
<feature type="transmembrane region" description="Helical" evidence="5">
    <location>
        <begin position="262"/>
        <end position="283"/>
    </location>
</feature>
<sequence>MKVLWKYIIPRIIQYLVVIFVGITITFFVPRFTPLDPVQMTLNRVMSYGAQYLDAETLEHLKETLADLYGLKGNIFEQYVRFWKRLLKGDFGPSLVIFPTPVMEVISTSLPWTVGLLIVSALLSWIIGNFIGGIAGYFNEKRWARVLSVIAASIYPIPYYFMAIILVIVFGYLIPVFPIFGGLSIGIQPSFSWHFVVDLLKHAFLPALSIIIVGIGWWFLSMKALSSSVKSEDFVVYAEITGIPESKILFSYVMKNSLLPQITNLALQIGGIFNGALVTEYVFSYPGMGQTLYMAVTNGDFNLMMGISTMAVVAIATATLLIDLLYPLIDPRIRYQ</sequence>
<dbReference type="CDD" id="cd06261">
    <property type="entry name" value="TM_PBP2"/>
    <property type="match status" value="1"/>
</dbReference>
<comment type="caution">
    <text evidence="6">The sequence shown here is derived from an EMBL/GenBank/DDBJ whole genome shotgun (WGS) entry which is preliminary data.</text>
</comment>
<dbReference type="SUPFAM" id="SSF161098">
    <property type="entry name" value="MetI-like"/>
    <property type="match status" value="1"/>
</dbReference>
<protein>
    <submittedName>
        <fullName evidence="6">Binding-protein-dependent transport systems inner membrane component</fullName>
    </submittedName>
</protein>
<dbReference type="Gene3D" id="1.10.3720.10">
    <property type="entry name" value="MetI-like"/>
    <property type="match status" value="1"/>
</dbReference>
<feature type="transmembrane region" description="Helical" evidence="5">
    <location>
        <begin position="303"/>
        <end position="326"/>
    </location>
</feature>
<dbReference type="PROSITE" id="PS50928">
    <property type="entry name" value="ABC_TM1"/>
    <property type="match status" value="1"/>
</dbReference>
<evidence type="ECO:0000256" key="2">
    <source>
        <dbReference type="ARBA" id="ARBA00022692"/>
    </source>
</evidence>
<dbReference type="GO" id="GO:0005886">
    <property type="term" value="C:plasma membrane"/>
    <property type="evidence" value="ECO:0007669"/>
    <property type="project" value="UniProtKB-SubCell"/>
</dbReference>
<dbReference type="InterPro" id="IPR000515">
    <property type="entry name" value="MetI-like"/>
</dbReference>
<proteinExistence type="inferred from homology"/>
<organism evidence="6 7">
    <name type="scientific">Thermotoga petrophila</name>
    <dbReference type="NCBI Taxonomy" id="93929"/>
    <lineage>
        <taxon>Bacteria</taxon>
        <taxon>Thermotogati</taxon>
        <taxon>Thermotogota</taxon>
        <taxon>Thermotogae</taxon>
        <taxon>Thermotogales</taxon>
        <taxon>Thermotogaceae</taxon>
        <taxon>Thermotoga</taxon>
    </lineage>
</organism>
<keyword evidence="4 5" id="KW-0472">Membrane</keyword>
<gene>
    <name evidence="6" type="ORF">XD57_0803</name>
</gene>
<dbReference type="PANTHER" id="PTHR43376:SF1">
    <property type="entry name" value="OLIGOPEPTIDE TRANSPORT SYSTEM PERMEASE PROTEIN"/>
    <property type="match status" value="1"/>
</dbReference>
<reference evidence="6 7" key="1">
    <citation type="journal article" date="2015" name="MBio">
        <title>Genome-Resolved Metagenomic Analysis Reveals Roles for Candidate Phyla and Other Microbial Community Members in Biogeochemical Transformations in Oil Reservoirs.</title>
        <authorList>
            <person name="Hu P."/>
            <person name="Tom L."/>
            <person name="Singh A."/>
            <person name="Thomas B.C."/>
            <person name="Baker B.J."/>
            <person name="Piceno Y.M."/>
            <person name="Andersen G.L."/>
            <person name="Banfield J.F."/>
        </authorList>
    </citation>
    <scope>NUCLEOTIDE SEQUENCE [LARGE SCALE GENOMIC DNA]</scope>
    <source>
        <strain evidence="6">46_26</strain>
    </source>
</reference>
<dbReference type="Proteomes" id="UP000058636">
    <property type="component" value="Unassembled WGS sequence"/>
</dbReference>
<feature type="transmembrane region" description="Helical" evidence="5">
    <location>
        <begin position="203"/>
        <end position="220"/>
    </location>
</feature>
<evidence type="ECO:0000256" key="1">
    <source>
        <dbReference type="ARBA" id="ARBA00004141"/>
    </source>
</evidence>
<dbReference type="InterPro" id="IPR035906">
    <property type="entry name" value="MetI-like_sf"/>
</dbReference>
<comment type="subcellular location">
    <subcellularLocation>
        <location evidence="5">Cell membrane</location>
        <topology evidence="5">Multi-pass membrane protein</topology>
    </subcellularLocation>
    <subcellularLocation>
        <location evidence="1">Membrane</location>
        <topology evidence="1">Multi-pass membrane protein</topology>
    </subcellularLocation>
</comment>
<evidence type="ECO:0000256" key="4">
    <source>
        <dbReference type="ARBA" id="ARBA00023136"/>
    </source>
</evidence>
<dbReference type="GO" id="GO:0055085">
    <property type="term" value="P:transmembrane transport"/>
    <property type="evidence" value="ECO:0007669"/>
    <property type="project" value="InterPro"/>
</dbReference>
<feature type="transmembrane region" description="Helical" evidence="5">
    <location>
        <begin position="159"/>
        <end position="183"/>
    </location>
</feature>
<accession>A0A117L2Q1</accession>
<dbReference type="PATRIC" id="fig|93930.3.peg.1654"/>
<comment type="similarity">
    <text evidence="5">Belongs to the binding-protein-dependent transport system permease family.</text>
</comment>
<keyword evidence="2 5" id="KW-0812">Transmembrane</keyword>
<dbReference type="PANTHER" id="PTHR43376">
    <property type="entry name" value="OLIGOPEPTIDE TRANSPORT SYSTEM PERMEASE PROTEIN"/>
    <property type="match status" value="1"/>
</dbReference>
<evidence type="ECO:0000313" key="7">
    <source>
        <dbReference type="Proteomes" id="UP000058636"/>
    </source>
</evidence>
<evidence type="ECO:0000313" key="6">
    <source>
        <dbReference type="EMBL" id="KUK23095.1"/>
    </source>
</evidence>
<feature type="transmembrane region" description="Helical" evidence="5">
    <location>
        <begin position="12"/>
        <end position="32"/>
    </location>
</feature>
<name>A0A117L2Q1_9THEM</name>
<keyword evidence="3 5" id="KW-1133">Transmembrane helix</keyword>